<protein>
    <submittedName>
        <fullName evidence="1">Uncharacterized protein</fullName>
    </submittedName>
</protein>
<accession>J3TXE7</accession>
<evidence type="ECO:0000313" key="2">
    <source>
        <dbReference type="Proteomes" id="UP000003936"/>
    </source>
</evidence>
<dbReference type="KEGG" id="sect:A359_04520"/>
<dbReference type="AlphaFoldDB" id="J3TXE7"/>
<evidence type="ECO:0000313" key="1">
    <source>
        <dbReference type="EMBL" id="AFP84845.1"/>
    </source>
</evidence>
<name>J3TXE7_9ENTR</name>
<dbReference type="EMBL" id="CP003546">
    <property type="protein sequence ID" value="AFP84845.1"/>
    <property type="molecule type" value="Genomic_DNA"/>
</dbReference>
<organism evidence="1 2">
    <name type="scientific">secondary endosymbiont of Ctenarytaina eucalypti</name>
    <dbReference type="NCBI Taxonomy" id="1199245"/>
    <lineage>
        <taxon>Bacteria</taxon>
        <taxon>Pseudomonadati</taxon>
        <taxon>Pseudomonadota</taxon>
        <taxon>Gammaproteobacteria</taxon>
        <taxon>Enterobacterales</taxon>
        <taxon>Enterobacteriaceae</taxon>
        <taxon>aphid secondary symbionts</taxon>
    </lineage>
</organism>
<sequence length="57" mass="6541">MHVLVDIITVNTAESFFENKYLFLILQYGNGCMCHKMTIFENTKNFNELHASAAILT</sequence>
<dbReference type="Proteomes" id="UP000003936">
    <property type="component" value="Chromosome"/>
</dbReference>
<keyword evidence="2" id="KW-1185">Reference proteome</keyword>
<dbReference type="HOGENOM" id="CLU_2994162_0_0_6"/>
<reference evidence="1 2" key="1">
    <citation type="journal article" date="2012" name="Mol. Biol. Evol.">
        <title>Genome reduction and co-evolution between the primary and secondary bacterial symbionts of psyllids.</title>
        <authorList>
            <person name="Sloan D.B."/>
            <person name="Moran N.A."/>
        </authorList>
    </citation>
    <scope>NUCLEOTIDE SEQUENCE [LARGE SCALE GENOMIC DNA]</scope>
    <source>
        <strain evidence="1">Ceuc_S</strain>
    </source>
</reference>
<gene>
    <name evidence="1" type="ORF">A359_04520</name>
</gene>
<proteinExistence type="predicted"/>